<dbReference type="EMBL" id="FQVU01000002">
    <property type="protein sequence ID" value="SHG15935.1"/>
    <property type="molecule type" value="Genomic_DNA"/>
</dbReference>
<evidence type="ECO:0000313" key="2">
    <source>
        <dbReference type="Proteomes" id="UP000186132"/>
    </source>
</evidence>
<dbReference type="Proteomes" id="UP000186132">
    <property type="component" value="Unassembled WGS sequence"/>
</dbReference>
<dbReference type="AlphaFoldDB" id="A0A1M5HJ18"/>
<name>A0A1M5HJ18_9ACTN</name>
<dbReference type="OrthoDB" id="3690130at2"/>
<keyword evidence="2" id="KW-1185">Reference proteome</keyword>
<gene>
    <name evidence="1" type="ORF">SAMN05443575_1537</name>
</gene>
<dbReference type="InterPro" id="IPR007171">
    <property type="entry name" value="DUF371"/>
</dbReference>
<protein>
    <recommendedName>
        <fullName evidence="3">DUF371 domain-containing protein</fullName>
    </recommendedName>
</protein>
<evidence type="ECO:0000313" key="1">
    <source>
        <dbReference type="EMBL" id="SHG15935.1"/>
    </source>
</evidence>
<dbReference type="RefSeq" id="WP_073388236.1">
    <property type="nucleotide sequence ID" value="NZ_FQVU01000002.1"/>
</dbReference>
<reference evidence="1 2" key="1">
    <citation type="submission" date="2016-11" db="EMBL/GenBank/DDBJ databases">
        <authorList>
            <person name="Jaros S."/>
            <person name="Januszkiewicz K."/>
            <person name="Wedrychowicz H."/>
        </authorList>
    </citation>
    <scope>NUCLEOTIDE SEQUENCE [LARGE SCALE GENOMIC DNA]</scope>
    <source>
        <strain evidence="1 2">DSM 45627</strain>
    </source>
</reference>
<dbReference type="PANTHER" id="PTHR40696:SF1">
    <property type="entry name" value="DUF371 DOMAIN-CONTAINING PROTEIN"/>
    <property type="match status" value="1"/>
</dbReference>
<dbReference type="InterPro" id="IPR023131">
    <property type="entry name" value="Mth639-like_dom_sf"/>
</dbReference>
<sequence length="354" mass="36207">MRFTGRGHPAVRATHGKTLELSPGAELTERGTCIVAVAAEAEPVAPLAGAVRIRLTAGGHRFDLDAVANPAWDPAGPIVIRRGPLRLPGTFATDATAAAADLPAELVARLRDPDTLVTVDVAERPAAQPLLVLCAADPLATHPGPALAAELARADQLIVEDAGARRLVGPARGAAGGRTVVVATADLPGTSLRERPAGVEVDTVGLPPRHAVAAACPSSALLTLAGDGPAAVAALRTTPASHRLVVSVGRAELPELLHRARDVRGSGEATVAQDFGRPRPAAPDSIPDLAGAERVHCCLHPVPAADALDPTVRAAVEALLADGVGTRTAARALTALTGWERRRAYAAVVDWPVT</sequence>
<organism evidence="1 2">
    <name type="scientific">Jatrophihabitans endophyticus</name>
    <dbReference type="NCBI Taxonomy" id="1206085"/>
    <lineage>
        <taxon>Bacteria</taxon>
        <taxon>Bacillati</taxon>
        <taxon>Actinomycetota</taxon>
        <taxon>Actinomycetes</taxon>
        <taxon>Jatrophihabitantales</taxon>
        <taxon>Jatrophihabitantaceae</taxon>
        <taxon>Jatrophihabitans</taxon>
    </lineage>
</organism>
<dbReference type="Gene3D" id="2.60.120.630">
    <property type="entry name" value="mth639 domain like"/>
    <property type="match status" value="1"/>
</dbReference>
<accession>A0A1M5HJ18</accession>
<evidence type="ECO:0008006" key="3">
    <source>
        <dbReference type="Google" id="ProtNLM"/>
    </source>
</evidence>
<dbReference type="PANTHER" id="PTHR40696">
    <property type="entry name" value="DUF371 FAMILY PROTEIN"/>
    <property type="match status" value="1"/>
</dbReference>
<dbReference type="Pfam" id="PF04027">
    <property type="entry name" value="DUF371"/>
    <property type="match status" value="1"/>
</dbReference>
<proteinExistence type="predicted"/>